<feature type="region of interest" description="Disordered" evidence="1">
    <location>
        <begin position="254"/>
        <end position="301"/>
    </location>
</feature>
<dbReference type="PANTHER" id="PTHR46013:SF7">
    <property type="entry name" value="IG-LIKE DOMAIN-CONTAINING PROTEIN"/>
    <property type="match status" value="1"/>
</dbReference>
<dbReference type="Gene3D" id="2.60.40.10">
    <property type="entry name" value="Immunoglobulins"/>
    <property type="match status" value="2"/>
</dbReference>
<name>A0AAV7PY34_PLEWA</name>
<dbReference type="InterPro" id="IPR003598">
    <property type="entry name" value="Ig_sub2"/>
</dbReference>
<comment type="caution">
    <text evidence="4">The sequence shown here is derived from an EMBL/GenBank/DDBJ whole genome shotgun (WGS) entry which is preliminary data.</text>
</comment>
<protein>
    <recommendedName>
        <fullName evidence="3">Ig-like domain-containing protein</fullName>
    </recommendedName>
</protein>
<organism evidence="4 5">
    <name type="scientific">Pleurodeles waltl</name>
    <name type="common">Iberian ribbed newt</name>
    <dbReference type="NCBI Taxonomy" id="8319"/>
    <lineage>
        <taxon>Eukaryota</taxon>
        <taxon>Metazoa</taxon>
        <taxon>Chordata</taxon>
        <taxon>Craniata</taxon>
        <taxon>Vertebrata</taxon>
        <taxon>Euteleostomi</taxon>
        <taxon>Amphibia</taxon>
        <taxon>Batrachia</taxon>
        <taxon>Caudata</taxon>
        <taxon>Salamandroidea</taxon>
        <taxon>Salamandridae</taxon>
        <taxon>Pleurodelinae</taxon>
        <taxon>Pleurodeles</taxon>
    </lineage>
</organism>
<gene>
    <name evidence="4" type="ORF">NDU88_011170</name>
</gene>
<dbReference type="InterPro" id="IPR036179">
    <property type="entry name" value="Ig-like_dom_sf"/>
</dbReference>
<feature type="chain" id="PRO_5043798590" description="Ig-like domain-containing protein" evidence="2">
    <location>
        <begin position="23"/>
        <end position="301"/>
    </location>
</feature>
<evidence type="ECO:0000313" key="4">
    <source>
        <dbReference type="EMBL" id="KAJ1132869.1"/>
    </source>
</evidence>
<dbReference type="Proteomes" id="UP001066276">
    <property type="component" value="Chromosome 7"/>
</dbReference>
<evidence type="ECO:0000256" key="2">
    <source>
        <dbReference type="SAM" id="SignalP"/>
    </source>
</evidence>
<dbReference type="InterPro" id="IPR007110">
    <property type="entry name" value="Ig-like_dom"/>
</dbReference>
<reference evidence="4" key="1">
    <citation type="journal article" date="2022" name="bioRxiv">
        <title>Sequencing and chromosome-scale assembly of the giantPleurodeles waltlgenome.</title>
        <authorList>
            <person name="Brown T."/>
            <person name="Elewa A."/>
            <person name="Iarovenko S."/>
            <person name="Subramanian E."/>
            <person name="Araus A.J."/>
            <person name="Petzold A."/>
            <person name="Susuki M."/>
            <person name="Suzuki K.-i.T."/>
            <person name="Hayashi T."/>
            <person name="Toyoda A."/>
            <person name="Oliveira C."/>
            <person name="Osipova E."/>
            <person name="Leigh N.D."/>
            <person name="Simon A."/>
            <person name="Yun M.H."/>
        </authorList>
    </citation>
    <scope>NUCLEOTIDE SEQUENCE</scope>
    <source>
        <strain evidence="4">20211129_DDA</strain>
        <tissue evidence="4">Liver</tissue>
    </source>
</reference>
<dbReference type="PROSITE" id="PS50835">
    <property type="entry name" value="IG_LIKE"/>
    <property type="match status" value="2"/>
</dbReference>
<evidence type="ECO:0000313" key="5">
    <source>
        <dbReference type="Proteomes" id="UP001066276"/>
    </source>
</evidence>
<dbReference type="EMBL" id="JANPWB010000011">
    <property type="protein sequence ID" value="KAJ1132869.1"/>
    <property type="molecule type" value="Genomic_DNA"/>
</dbReference>
<keyword evidence="5" id="KW-1185">Reference proteome</keyword>
<dbReference type="InterPro" id="IPR003599">
    <property type="entry name" value="Ig_sub"/>
</dbReference>
<accession>A0AAV7PY34</accession>
<feature type="compositionally biased region" description="Polar residues" evidence="1">
    <location>
        <begin position="284"/>
        <end position="301"/>
    </location>
</feature>
<dbReference type="AlphaFoldDB" id="A0AAV7PY34"/>
<dbReference type="SMART" id="SM00408">
    <property type="entry name" value="IGc2"/>
    <property type="match status" value="2"/>
</dbReference>
<dbReference type="InterPro" id="IPR013783">
    <property type="entry name" value="Ig-like_fold"/>
</dbReference>
<keyword evidence="2" id="KW-0732">Signal</keyword>
<dbReference type="PROSITE" id="PS00290">
    <property type="entry name" value="IG_MHC"/>
    <property type="match status" value="1"/>
</dbReference>
<dbReference type="InterPro" id="IPR003006">
    <property type="entry name" value="Ig/MHC_CS"/>
</dbReference>
<feature type="signal peptide" evidence="2">
    <location>
        <begin position="1"/>
        <end position="22"/>
    </location>
</feature>
<sequence>MALRIFEALCVIQALCLLPAWAGTPRVLLEHNSDTVLEGDDVTLECLSDDVEDMSGYTFQKYSKWMRTWLNLNTPHTFRCWYYDVNITRSEGRLLLHIEDIQPWQVGPYRCVARDGDNSTEGNATTSESFTIPFYYVRNVYISRVNVWCGTVGSEEFIEEGSDVELRCRAETDSPKEAIYEWSRKGDDWIVASKTLILKKFGKEDAGIYTCQARHPVLFNLVKSKSVQLQVVEPAKSLSAKFWPLSSEDAWQTTARRHQLRSRSSGAPSTRGARSRSPLGLETLSPSSSDGCTQSMNRTLV</sequence>
<proteinExistence type="predicted"/>
<evidence type="ECO:0000256" key="1">
    <source>
        <dbReference type="SAM" id="MobiDB-lite"/>
    </source>
</evidence>
<evidence type="ECO:0000259" key="3">
    <source>
        <dbReference type="PROSITE" id="PS50835"/>
    </source>
</evidence>
<dbReference type="Pfam" id="PF13927">
    <property type="entry name" value="Ig_3"/>
    <property type="match status" value="1"/>
</dbReference>
<dbReference type="SUPFAM" id="SSF48726">
    <property type="entry name" value="Immunoglobulin"/>
    <property type="match status" value="2"/>
</dbReference>
<feature type="domain" description="Ig-like" evidence="3">
    <location>
        <begin position="133"/>
        <end position="228"/>
    </location>
</feature>
<feature type="domain" description="Ig-like" evidence="3">
    <location>
        <begin position="25"/>
        <end position="127"/>
    </location>
</feature>
<dbReference type="PANTHER" id="PTHR46013">
    <property type="entry name" value="VASCULAR CELL ADHESION MOLECULE 1"/>
    <property type="match status" value="1"/>
</dbReference>
<dbReference type="SMART" id="SM00409">
    <property type="entry name" value="IG"/>
    <property type="match status" value="2"/>
</dbReference>